<dbReference type="GO" id="GO:0000107">
    <property type="term" value="F:imidazoleglycerol-phosphate synthase activity"/>
    <property type="evidence" value="ECO:0007669"/>
    <property type="project" value="InterPro"/>
</dbReference>
<evidence type="ECO:0000256" key="7">
    <source>
        <dbReference type="ARBA" id="ARBA00023102"/>
    </source>
</evidence>
<dbReference type="PANTHER" id="PTHR21235:SF2">
    <property type="entry name" value="IMIDAZOLE GLYCEROL PHOSPHATE SYNTHASE HISHF"/>
    <property type="match status" value="1"/>
</dbReference>
<evidence type="ECO:0000256" key="12">
    <source>
        <dbReference type="ARBA" id="ARBA00032401"/>
    </source>
</evidence>
<comment type="caution">
    <text evidence="15">The sequence shown here is derived from an EMBL/GenBank/DDBJ whole genome shotgun (WGS) entry which is preliminary data.</text>
</comment>
<evidence type="ECO:0000256" key="1">
    <source>
        <dbReference type="ARBA" id="ARBA00005091"/>
    </source>
</evidence>
<keyword evidence="16" id="KW-1185">Reference proteome</keyword>
<gene>
    <name evidence="15" type="ORF">CQ12_32185</name>
</gene>
<name>A0A0R3LG15_9BRAD</name>
<keyword evidence="6 14" id="KW-0028">Amino-acid biosynthesis</keyword>
<protein>
    <recommendedName>
        <fullName evidence="5">Imidazole glycerol phosphate synthase subunit HisF</fullName>
        <ecNumber evidence="4">4.3.2.10</ecNumber>
    </recommendedName>
    <alternativeName>
        <fullName evidence="10">IGP synthase cyclase subunit</fullName>
    </alternativeName>
    <alternativeName>
        <fullName evidence="11">IGP synthase subunit HisF</fullName>
    </alternativeName>
    <alternativeName>
        <fullName evidence="12">ImGP synthase subunit HisF</fullName>
    </alternativeName>
</protein>
<evidence type="ECO:0000313" key="15">
    <source>
        <dbReference type="EMBL" id="KRR06778.1"/>
    </source>
</evidence>
<dbReference type="UniPathway" id="UPA00031">
    <property type="reaction ID" value="UER00010"/>
</dbReference>
<dbReference type="PANTHER" id="PTHR21235">
    <property type="entry name" value="IMIDAZOLE GLYCEROL PHOSPHATE SYNTHASE SUBUNIT HISF/H IGP SYNTHASE SUBUNIT HISF/H"/>
    <property type="match status" value="1"/>
</dbReference>
<evidence type="ECO:0000256" key="2">
    <source>
        <dbReference type="ARBA" id="ARBA00009667"/>
    </source>
</evidence>
<dbReference type="InterPro" id="IPR011060">
    <property type="entry name" value="RibuloseP-bd_barrel"/>
</dbReference>
<dbReference type="OrthoDB" id="9781903at2"/>
<comment type="catalytic activity">
    <reaction evidence="13">
        <text>5-[(5-phospho-1-deoxy-D-ribulos-1-ylimino)methylamino]-1-(5-phospho-beta-D-ribosyl)imidazole-4-carboxamide + L-glutamine = D-erythro-1-(imidazol-4-yl)glycerol 3-phosphate + 5-amino-1-(5-phospho-beta-D-ribosyl)imidazole-4-carboxamide + L-glutamate + H(+)</text>
        <dbReference type="Rhea" id="RHEA:24793"/>
        <dbReference type="ChEBI" id="CHEBI:15378"/>
        <dbReference type="ChEBI" id="CHEBI:29985"/>
        <dbReference type="ChEBI" id="CHEBI:58278"/>
        <dbReference type="ChEBI" id="CHEBI:58359"/>
        <dbReference type="ChEBI" id="CHEBI:58475"/>
        <dbReference type="ChEBI" id="CHEBI:58525"/>
        <dbReference type="EC" id="4.3.2.10"/>
    </reaction>
</comment>
<dbReference type="EMBL" id="LLXZ01000108">
    <property type="protein sequence ID" value="KRR06778.1"/>
    <property type="molecule type" value="Genomic_DNA"/>
</dbReference>
<sequence length="258" mass="28474">MLKKRLIPKFLLRDGRLVKYVRFFENERAAGNPVTTAKVYNDYGVDELIVLDIVPSEASRHRVVEIIERMSEEIFMPFTVGGGVKTLDDVNALLRAGADKVSVNSEAVRRPEFLREAARTFGDQCMTVSIDYKKISPNHASVFIDGGREHVALDPIEWARRCEDLHCGEVLLGSIDRDGTMSGYDLEMIHRAANVLSVPLIVSGGCGSLQHAIDALEAGASAVAISSMFLFTDHSPIKLRSHLFSRGLEVRASSSSRN</sequence>
<dbReference type="InterPro" id="IPR050064">
    <property type="entry name" value="IGPS_HisA/HisF"/>
</dbReference>
<evidence type="ECO:0000256" key="10">
    <source>
        <dbReference type="ARBA" id="ARBA00030264"/>
    </source>
</evidence>
<comment type="function">
    <text evidence="9">IGPS catalyzes the conversion of PRFAR and glutamine to IGP, AICAR and glutamate. The HisF subunit catalyzes the cyclization activity that produces IGP and AICAR from PRFAR using the ammonia provided by the HisH subunit.</text>
</comment>
<evidence type="ECO:0000256" key="8">
    <source>
        <dbReference type="ARBA" id="ARBA00023239"/>
    </source>
</evidence>
<evidence type="ECO:0000256" key="14">
    <source>
        <dbReference type="RuleBase" id="RU003657"/>
    </source>
</evidence>
<dbReference type="InterPro" id="IPR006062">
    <property type="entry name" value="His_biosynth"/>
</dbReference>
<dbReference type="Proteomes" id="UP000050863">
    <property type="component" value="Unassembled WGS sequence"/>
</dbReference>
<evidence type="ECO:0000256" key="9">
    <source>
        <dbReference type="ARBA" id="ARBA00025475"/>
    </source>
</evidence>
<keyword evidence="8" id="KW-0456">Lyase</keyword>
<dbReference type="GO" id="GO:0000105">
    <property type="term" value="P:L-histidine biosynthetic process"/>
    <property type="evidence" value="ECO:0007669"/>
    <property type="project" value="UniProtKB-UniPathway"/>
</dbReference>
<accession>A0A0R3LG15</accession>
<keyword evidence="7 14" id="KW-0368">Histidine biosynthesis</keyword>
<evidence type="ECO:0000313" key="16">
    <source>
        <dbReference type="Proteomes" id="UP000050863"/>
    </source>
</evidence>
<dbReference type="GO" id="GO:0016829">
    <property type="term" value="F:lyase activity"/>
    <property type="evidence" value="ECO:0007669"/>
    <property type="project" value="UniProtKB-KW"/>
</dbReference>
<dbReference type="CDD" id="cd04731">
    <property type="entry name" value="HisF"/>
    <property type="match status" value="1"/>
</dbReference>
<comment type="similarity">
    <text evidence="2 14">Belongs to the HisA/HisF family.</text>
</comment>
<comment type="subunit">
    <text evidence="3">Heterodimer of HisH and HisF.</text>
</comment>
<dbReference type="InterPro" id="IPR004651">
    <property type="entry name" value="HisF"/>
</dbReference>
<evidence type="ECO:0000256" key="5">
    <source>
        <dbReference type="ARBA" id="ARBA00016318"/>
    </source>
</evidence>
<dbReference type="Pfam" id="PF00977">
    <property type="entry name" value="His_biosynth"/>
    <property type="match status" value="1"/>
</dbReference>
<dbReference type="Gene3D" id="3.20.20.70">
    <property type="entry name" value="Aldolase class I"/>
    <property type="match status" value="1"/>
</dbReference>
<dbReference type="SUPFAM" id="SSF51366">
    <property type="entry name" value="Ribulose-phoshate binding barrel"/>
    <property type="match status" value="1"/>
</dbReference>
<evidence type="ECO:0000256" key="11">
    <source>
        <dbReference type="ARBA" id="ARBA00031409"/>
    </source>
</evidence>
<reference evidence="15 16" key="1">
    <citation type="submission" date="2014-03" db="EMBL/GenBank/DDBJ databases">
        <title>Bradyrhizobium valentinum sp. nov., isolated from effective nodules of Lupinus mariae-josephae, a lupine endemic of basic-lime soils in Eastern Spain.</title>
        <authorList>
            <person name="Duran D."/>
            <person name="Rey L."/>
            <person name="Navarro A."/>
            <person name="Busquets A."/>
            <person name="Imperial J."/>
            <person name="Ruiz-Argueso T."/>
        </authorList>
    </citation>
    <scope>NUCLEOTIDE SEQUENCE [LARGE SCALE GENOMIC DNA]</scope>
    <source>
        <strain evidence="15 16">PAC68</strain>
    </source>
</reference>
<evidence type="ECO:0000256" key="4">
    <source>
        <dbReference type="ARBA" id="ARBA00012809"/>
    </source>
</evidence>
<evidence type="ECO:0000256" key="13">
    <source>
        <dbReference type="ARBA" id="ARBA00047838"/>
    </source>
</evidence>
<evidence type="ECO:0000256" key="3">
    <source>
        <dbReference type="ARBA" id="ARBA00011152"/>
    </source>
</evidence>
<evidence type="ECO:0000256" key="6">
    <source>
        <dbReference type="ARBA" id="ARBA00022605"/>
    </source>
</evidence>
<dbReference type="RefSeq" id="WP_057836601.1">
    <property type="nucleotide sequence ID" value="NZ_LLXZ01000108.1"/>
</dbReference>
<dbReference type="STRING" id="280332.CQ12_32185"/>
<proteinExistence type="inferred from homology"/>
<organism evidence="15 16">
    <name type="scientific">Bradyrhizobium jicamae</name>
    <dbReference type="NCBI Taxonomy" id="280332"/>
    <lineage>
        <taxon>Bacteria</taxon>
        <taxon>Pseudomonadati</taxon>
        <taxon>Pseudomonadota</taxon>
        <taxon>Alphaproteobacteria</taxon>
        <taxon>Hyphomicrobiales</taxon>
        <taxon>Nitrobacteraceae</taxon>
        <taxon>Bradyrhizobium</taxon>
    </lineage>
</organism>
<dbReference type="AlphaFoldDB" id="A0A0R3LG15"/>
<comment type="pathway">
    <text evidence="1">Amino-acid biosynthesis; L-histidine biosynthesis; L-histidine from 5-phospho-alpha-D-ribose 1-diphosphate: step 5/9.</text>
</comment>
<dbReference type="EC" id="4.3.2.10" evidence="4"/>
<dbReference type="InterPro" id="IPR013785">
    <property type="entry name" value="Aldolase_TIM"/>
</dbReference>